<feature type="transmembrane region" description="Helical" evidence="10">
    <location>
        <begin position="111"/>
        <end position="131"/>
    </location>
</feature>
<evidence type="ECO:0000256" key="4">
    <source>
        <dbReference type="ARBA" id="ARBA00022989"/>
    </source>
</evidence>
<keyword evidence="13" id="KW-1185">Reference proteome</keyword>
<evidence type="ECO:0000256" key="2">
    <source>
        <dbReference type="ARBA" id="ARBA00022475"/>
    </source>
</evidence>
<keyword evidence="5 9" id="KW-0297">G-protein coupled receptor</keyword>
<dbReference type="Gene3D" id="1.20.1070.10">
    <property type="entry name" value="Rhodopsin 7-helix transmembrane proteins"/>
    <property type="match status" value="1"/>
</dbReference>
<accession>A0A5A9N2W1</accession>
<dbReference type="SUPFAM" id="SSF81321">
    <property type="entry name" value="Family A G protein-coupled receptor-like"/>
    <property type="match status" value="1"/>
</dbReference>
<keyword evidence="2" id="KW-1003">Cell membrane</keyword>
<evidence type="ECO:0000256" key="6">
    <source>
        <dbReference type="ARBA" id="ARBA00023136"/>
    </source>
</evidence>
<keyword evidence="8 9" id="KW-0807">Transducer</keyword>
<dbReference type="CDD" id="cd15055">
    <property type="entry name" value="7tmA_TAARs"/>
    <property type="match status" value="1"/>
</dbReference>
<dbReference type="SMART" id="SM01381">
    <property type="entry name" value="7TM_GPCR_Srsx"/>
    <property type="match status" value="1"/>
</dbReference>
<dbReference type="Proteomes" id="UP000324632">
    <property type="component" value="Chromosome 23"/>
</dbReference>
<protein>
    <submittedName>
        <fullName evidence="12">Trace amine-associated receptor 13c</fullName>
    </submittedName>
</protein>
<dbReference type="PRINTS" id="PR00237">
    <property type="entry name" value="GPCRRHODOPSN"/>
</dbReference>
<comment type="caution">
    <text evidence="12">The sequence shown here is derived from an EMBL/GenBank/DDBJ whole genome shotgun (WGS) entry which is preliminary data.</text>
</comment>
<dbReference type="InterPro" id="IPR000276">
    <property type="entry name" value="GPCR_Rhodpsn"/>
</dbReference>
<feature type="domain" description="G-protein coupled receptors family 1 profile" evidence="11">
    <location>
        <begin position="52"/>
        <end position="296"/>
    </location>
</feature>
<proteinExistence type="inferred from homology"/>
<dbReference type="GO" id="GO:0005886">
    <property type="term" value="C:plasma membrane"/>
    <property type="evidence" value="ECO:0007669"/>
    <property type="project" value="UniProtKB-SubCell"/>
</dbReference>
<dbReference type="FunFam" id="1.20.1070.10:FF:000279">
    <property type="entry name" value="Trace amine-associated receptor 16f"/>
    <property type="match status" value="1"/>
</dbReference>
<feature type="transmembrane region" description="Helical" evidence="10">
    <location>
        <begin position="201"/>
        <end position="223"/>
    </location>
</feature>
<dbReference type="Pfam" id="PF00001">
    <property type="entry name" value="7tm_1"/>
    <property type="match status" value="1"/>
</dbReference>
<evidence type="ECO:0000256" key="10">
    <source>
        <dbReference type="SAM" id="Phobius"/>
    </source>
</evidence>
<evidence type="ECO:0000256" key="3">
    <source>
        <dbReference type="ARBA" id="ARBA00022692"/>
    </source>
</evidence>
<dbReference type="PROSITE" id="PS00237">
    <property type="entry name" value="G_PROTEIN_RECEP_F1_1"/>
    <property type="match status" value="1"/>
</dbReference>
<sequence>MQNKSETDDHLYTIQYCFPHINSSCIKDFQPDARNIILYIFISGISFLTVFLNLLVIISISHFKQLHTPTNLLILSLAVADMLVGLIVMPVQGIKLIDSCWYFGDTFCKIFPYFLYVVVTASLGNLVFISVDRYVAVNDPLRYPTRVTNNITVFFILIIWLASFIFCNIILNQATPNTDKSQVCYGDCRFAIKFEYFITDFIFTFIGPCSVILSLYLKIFYIAKKQAQNLNSATEKKACLNDKAARTIGIVVIVYLLTYIPYYIAAFILPKESNEKVINIMYWIACLNSCMNPIIYAMFYRWFRITVKHILTLRICEPLSEYFNLLPDNEV</sequence>
<evidence type="ECO:0000256" key="7">
    <source>
        <dbReference type="ARBA" id="ARBA00023170"/>
    </source>
</evidence>
<dbReference type="PANTHER" id="PTHR24249">
    <property type="entry name" value="HISTAMINE RECEPTOR-RELATED G-PROTEIN COUPLED RECEPTOR"/>
    <property type="match status" value="1"/>
</dbReference>
<reference evidence="12 13" key="1">
    <citation type="journal article" date="2019" name="Mol. Ecol. Resour.">
        <title>Chromosome-level genome assembly of Triplophysa tibetana, a fish adapted to the harsh high-altitude environment of the Tibetan Plateau.</title>
        <authorList>
            <person name="Yang X."/>
            <person name="Liu H."/>
            <person name="Ma Z."/>
            <person name="Zou Y."/>
            <person name="Zou M."/>
            <person name="Mao Y."/>
            <person name="Li X."/>
            <person name="Wang H."/>
            <person name="Chen T."/>
            <person name="Wang W."/>
            <person name="Yang R."/>
        </authorList>
    </citation>
    <scope>NUCLEOTIDE SEQUENCE [LARGE SCALE GENOMIC DNA]</scope>
    <source>
        <strain evidence="12">TTIB1903HZAU</strain>
        <tissue evidence="12">Muscle</tissue>
    </source>
</reference>
<gene>
    <name evidence="12" type="ORF">E1301_Tti020174</name>
</gene>
<feature type="transmembrane region" description="Helical" evidence="10">
    <location>
        <begin position="244"/>
        <end position="268"/>
    </location>
</feature>
<name>A0A5A9N2W1_9TELE</name>
<dbReference type="EMBL" id="SOYY01000023">
    <property type="protein sequence ID" value="KAA0704384.1"/>
    <property type="molecule type" value="Genomic_DNA"/>
</dbReference>
<evidence type="ECO:0000256" key="1">
    <source>
        <dbReference type="ARBA" id="ARBA00004651"/>
    </source>
</evidence>
<dbReference type="PANTHER" id="PTHR24249:SF381">
    <property type="entry name" value="TRACE AMINE ASSOCIATED RECEPTOR 19P-RELATED"/>
    <property type="match status" value="1"/>
</dbReference>
<dbReference type="InterPro" id="IPR050569">
    <property type="entry name" value="TAAR"/>
</dbReference>
<keyword evidence="6 10" id="KW-0472">Membrane</keyword>
<feature type="transmembrane region" description="Helical" evidence="10">
    <location>
        <begin position="72"/>
        <end position="91"/>
    </location>
</feature>
<organism evidence="12 13">
    <name type="scientific">Triplophysa tibetana</name>
    <dbReference type="NCBI Taxonomy" id="1572043"/>
    <lineage>
        <taxon>Eukaryota</taxon>
        <taxon>Metazoa</taxon>
        <taxon>Chordata</taxon>
        <taxon>Craniata</taxon>
        <taxon>Vertebrata</taxon>
        <taxon>Euteleostomi</taxon>
        <taxon>Actinopterygii</taxon>
        <taxon>Neopterygii</taxon>
        <taxon>Teleostei</taxon>
        <taxon>Ostariophysi</taxon>
        <taxon>Cypriniformes</taxon>
        <taxon>Nemacheilidae</taxon>
        <taxon>Triplophysa</taxon>
    </lineage>
</organism>
<comment type="similarity">
    <text evidence="9">Belongs to the G-protein coupled receptor 1 family.</text>
</comment>
<evidence type="ECO:0000313" key="13">
    <source>
        <dbReference type="Proteomes" id="UP000324632"/>
    </source>
</evidence>
<feature type="transmembrane region" description="Helical" evidence="10">
    <location>
        <begin position="151"/>
        <end position="171"/>
    </location>
</feature>
<evidence type="ECO:0000256" key="9">
    <source>
        <dbReference type="RuleBase" id="RU000688"/>
    </source>
</evidence>
<comment type="subcellular location">
    <subcellularLocation>
        <location evidence="1">Cell membrane</location>
        <topology evidence="1">Multi-pass membrane protein</topology>
    </subcellularLocation>
</comment>
<feature type="transmembrane region" description="Helical" evidence="10">
    <location>
        <begin position="280"/>
        <end position="299"/>
    </location>
</feature>
<keyword evidence="3 9" id="KW-0812">Transmembrane</keyword>
<evidence type="ECO:0000259" key="11">
    <source>
        <dbReference type="PROSITE" id="PS50262"/>
    </source>
</evidence>
<evidence type="ECO:0000256" key="5">
    <source>
        <dbReference type="ARBA" id="ARBA00023040"/>
    </source>
</evidence>
<evidence type="ECO:0000256" key="8">
    <source>
        <dbReference type="ARBA" id="ARBA00023224"/>
    </source>
</evidence>
<dbReference type="PROSITE" id="PS50262">
    <property type="entry name" value="G_PROTEIN_RECEP_F1_2"/>
    <property type="match status" value="1"/>
</dbReference>
<keyword evidence="4 10" id="KW-1133">Transmembrane helix</keyword>
<dbReference type="InterPro" id="IPR017452">
    <property type="entry name" value="GPCR_Rhodpsn_7TM"/>
</dbReference>
<dbReference type="GO" id="GO:0001594">
    <property type="term" value="F:trace-amine receptor activity"/>
    <property type="evidence" value="ECO:0007669"/>
    <property type="project" value="TreeGrafter"/>
</dbReference>
<dbReference type="AlphaFoldDB" id="A0A5A9N2W1"/>
<keyword evidence="7 9" id="KW-0675">Receptor</keyword>
<evidence type="ECO:0000313" key="12">
    <source>
        <dbReference type="EMBL" id="KAA0704384.1"/>
    </source>
</evidence>
<feature type="transmembrane region" description="Helical" evidence="10">
    <location>
        <begin position="36"/>
        <end position="60"/>
    </location>
</feature>